<evidence type="ECO:0000313" key="3">
    <source>
        <dbReference type="Proteomes" id="UP000290253"/>
    </source>
</evidence>
<keyword evidence="3" id="KW-1185">Reference proteome</keyword>
<organism evidence="2 3">
    <name type="scientific">Silvibacterium dinghuense</name>
    <dbReference type="NCBI Taxonomy" id="1560006"/>
    <lineage>
        <taxon>Bacteria</taxon>
        <taxon>Pseudomonadati</taxon>
        <taxon>Acidobacteriota</taxon>
        <taxon>Terriglobia</taxon>
        <taxon>Terriglobales</taxon>
        <taxon>Acidobacteriaceae</taxon>
        <taxon>Silvibacterium</taxon>
    </lineage>
</organism>
<feature type="domain" description="Spore protein YkvP/CgeB glycosyl transferase-like" evidence="1">
    <location>
        <begin position="195"/>
        <end position="341"/>
    </location>
</feature>
<dbReference type="InterPro" id="IPR055259">
    <property type="entry name" value="YkvP/CgeB_Glyco_trans-like"/>
</dbReference>
<proteinExistence type="predicted"/>
<dbReference type="Proteomes" id="UP000290253">
    <property type="component" value="Unassembled WGS sequence"/>
</dbReference>
<dbReference type="AlphaFoldDB" id="A0A4Q1S7T9"/>
<dbReference type="Pfam" id="PF13524">
    <property type="entry name" value="Glyco_trans_1_2"/>
    <property type="match status" value="1"/>
</dbReference>
<gene>
    <name evidence="2" type="ORF">ESZ00_19610</name>
</gene>
<dbReference type="OrthoDB" id="110463at2"/>
<name>A0A4Q1S7T9_9BACT</name>
<accession>A0A4Q1S7T9</accession>
<dbReference type="SUPFAM" id="SSF53756">
    <property type="entry name" value="UDP-Glycosyltransferase/glycogen phosphorylase"/>
    <property type="match status" value="1"/>
</dbReference>
<comment type="caution">
    <text evidence="2">The sequence shown here is derived from an EMBL/GenBank/DDBJ whole genome shotgun (WGS) entry which is preliminary data.</text>
</comment>
<protein>
    <submittedName>
        <fullName evidence="2">Glycosyltransferase family 1 protein</fullName>
    </submittedName>
</protein>
<sequence length="349" mass="40050">MTALQPAPRRILYVASMDPYSTTVYRCDALRRLQQQVEVFDIREQIPGNYYLRALQSRYPSGPFIFSINRALLEAAKRFQPDVVWMDKPILFTPKTLETLKRNGTRVVFYVQDSPFGGRQDGIWKQFLASYRLADLHCLVRQADVVRYRERHLPYIQTMFSFAPEMHFPAPPGWTDAERVRLLSYIGHPYENRPAFLTRLATEWELPLSINGNLWQKVLGTSALSHCTLGGHLPGPHYREAIWRSRINLGFVTTSNEDDIGHKSVEIAACGAFLLALRTPGHEALLEENREAVFFSSVEECADKARFYLDRPDLREAIGAHARERAVRSGYDNDTQLARILNHLDGKQV</sequence>
<dbReference type="EMBL" id="SDMK01000006">
    <property type="protein sequence ID" value="RXS93041.1"/>
    <property type="molecule type" value="Genomic_DNA"/>
</dbReference>
<dbReference type="RefSeq" id="WP_129210108.1">
    <property type="nucleotide sequence ID" value="NZ_BMGU01000001.1"/>
</dbReference>
<evidence type="ECO:0000259" key="1">
    <source>
        <dbReference type="Pfam" id="PF13524"/>
    </source>
</evidence>
<dbReference type="GO" id="GO:0016740">
    <property type="term" value="F:transferase activity"/>
    <property type="evidence" value="ECO:0007669"/>
    <property type="project" value="UniProtKB-KW"/>
</dbReference>
<keyword evidence="2" id="KW-0808">Transferase</keyword>
<dbReference type="Gene3D" id="3.40.50.2000">
    <property type="entry name" value="Glycogen Phosphorylase B"/>
    <property type="match status" value="1"/>
</dbReference>
<evidence type="ECO:0000313" key="2">
    <source>
        <dbReference type="EMBL" id="RXS93041.1"/>
    </source>
</evidence>
<reference evidence="2 3" key="1">
    <citation type="journal article" date="2016" name="Int. J. Syst. Evol. Microbiol.">
        <title>Acidipila dinghuensis sp. nov., an acidobacterium isolated from forest soil.</title>
        <authorList>
            <person name="Jiang Y.W."/>
            <person name="Wang J."/>
            <person name="Chen M.H."/>
            <person name="Lv Y.Y."/>
            <person name="Qiu L.H."/>
        </authorList>
    </citation>
    <scope>NUCLEOTIDE SEQUENCE [LARGE SCALE GENOMIC DNA]</scope>
    <source>
        <strain evidence="2 3">DHOF10</strain>
    </source>
</reference>